<dbReference type="EMBL" id="MTKT01005384">
    <property type="protein sequence ID" value="OWM67449.1"/>
    <property type="molecule type" value="Genomic_DNA"/>
</dbReference>
<accession>A0A218W4L1</accession>
<organism evidence="1 2">
    <name type="scientific">Punica granatum</name>
    <name type="common">Pomegranate</name>
    <dbReference type="NCBI Taxonomy" id="22663"/>
    <lineage>
        <taxon>Eukaryota</taxon>
        <taxon>Viridiplantae</taxon>
        <taxon>Streptophyta</taxon>
        <taxon>Embryophyta</taxon>
        <taxon>Tracheophyta</taxon>
        <taxon>Spermatophyta</taxon>
        <taxon>Magnoliopsida</taxon>
        <taxon>eudicotyledons</taxon>
        <taxon>Gunneridae</taxon>
        <taxon>Pentapetalae</taxon>
        <taxon>rosids</taxon>
        <taxon>malvids</taxon>
        <taxon>Myrtales</taxon>
        <taxon>Lythraceae</taxon>
        <taxon>Punica</taxon>
    </lineage>
</organism>
<comment type="caution">
    <text evidence="1">The sequence shown here is derived from an EMBL/GenBank/DDBJ whole genome shotgun (WGS) entry which is preliminary data.</text>
</comment>
<gene>
    <name evidence="1" type="ORF">CDL15_Pgr028312</name>
</gene>
<proteinExistence type="predicted"/>
<name>A0A218W4L1_PUNGR</name>
<dbReference type="Proteomes" id="UP000197138">
    <property type="component" value="Unassembled WGS sequence"/>
</dbReference>
<evidence type="ECO:0000313" key="2">
    <source>
        <dbReference type="Proteomes" id="UP000197138"/>
    </source>
</evidence>
<protein>
    <submittedName>
        <fullName evidence="1">Uncharacterized protein</fullName>
    </submittedName>
</protein>
<dbReference type="AlphaFoldDB" id="A0A218W4L1"/>
<evidence type="ECO:0000313" key="1">
    <source>
        <dbReference type="EMBL" id="OWM67449.1"/>
    </source>
</evidence>
<reference evidence="2" key="1">
    <citation type="journal article" date="2017" name="Plant J.">
        <title>The pomegranate (Punica granatum L.) genome and the genomics of punicalagin biosynthesis.</title>
        <authorList>
            <person name="Qin G."/>
            <person name="Xu C."/>
            <person name="Ming R."/>
            <person name="Tang H."/>
            <person name="Guyot R."/>
            <person name="Kramer E.M."/>
            <person name="Hu Y."/>
            <person name="Yi X."/>
            <person name="Qi Y."/>
            <person name="Xu X."/>
            <person name="Gao Z."/>
            <person name="Pan H."/>
            <person name="Jian J."/>
            <person name="Tian Y."/>
            <person name="Yue Z."/>
            <person name="Xu Y."/>
        </authorList>
    </citation>
    <scope>NUCLEOTIDE SEQUENCE [LARGE SCALE GENOMIC DNA]</scope>
    <source>
        <strain evidence="2">cv. Dabenzi</strain>
    </source>
</reference>
<sequence>MIASRTNYVGSQVMTRGTTNSNSIQNQVVTSNRYFHRIGIFGLTELKSREESPPNEKNCPPFQ</sequence>